<dbReference type="AlphaFoldDB" id="A0A2K2FJY9"/>
<dbReference type="SMART" id="SM00487">
    <property type="entry name" value="DEXDc"/>
    <property type="match status" value="1"/>
</dbReference>
<keyword evidence="5" id="KW-0378">Hydrolase</keyword>
<evidence type="ECO:0000256" key="1">
    <source>
        <dbReference type="ARBA" id="ARBA00022741"/>
    </source>
</evidence>
<dbReference type="OrthoDB" id="9774462at2"/>
<dbReference type="KEGG" id="cthd:CDO33_18375"/>
<evidence type="ECO:0000259" key="3">
    <source>
        <dbReference type="PROSITE" id="PS51192"/>
    </source>
</evidence>
<protein>
    <submittedName>
        <fullName evidence="5">ATP-dependent helicase</fullName>
    </submittedName>
</protein>
<dbReference type="EMBL" id="NIOJ01000021">
    <property type="protein sequence ID" value="PNT99090.1"/>
    <property type="molecule type" value="Genomic_DNA"/>
</dbReference>
<evidence type="ECO:0000256" key="2">
    <source>
        <dbReference type="ARBA" id="ARBA00022840"/>
    </source>
</evidence>
<keyword evidence="5" id="KW-0347">Helicase</keyword>
<dbReference type="GO" id="GO:0005524">
    <property type="term" value="F:ATP binding"/>
    <property type="evidence" value="ECO:0007669"/>
    <property type="project" value="UniProtKB-KW"/>
</dbReference>
<reference evidence="5 6" key="1">
    <citation type="submission" date="2017-06" db="EMBL/GenBank/DDBJ databases">
        <title>Investigating the central metabolism of Clostridium thermosuccinogenes.</title>
        <authorList>
            <person name="Koendjbiharie J.G."/>
            <person name="van Kranenburg R."/>
        </authorList>
    </citation>
    <scope>NUCLEOTIDE SEQUENCE [LARGE SCALE GENOMIC DNA]</scope>
    <source>
        <strain evidence="5 6">DSM 5806</strain>
    </source>
</reference>
<dbReference type="PROSITE" id="PS51192">
    <property type="entry name" value="HELICASE_ATP_BIND_1"/>
    <property type="match status" value="1"/>
</dbReference>
<dbReference type="InterPro" id="IPR018973">
    <property type="entry name" value="MZB"/>
</dbReference>
<dbReference type="InterPro" id="IPR011545">
    <property type="entry name" value="DEAD/DEAH_box_helicase_dom"/>
</dbReference>
<dbReference type="RefSeq" id="WP_103081512.1">
    <property type="nucleotide sequence ID" value="NZ_CP021850.1"/>
</dbReference>
<dbReference type="Proteomes" id="UP000236151">
    <property type="component" value="Unassembled WGS sequence"/>
</dbReference>
<dbReference type="SMART" id="SM00490">
    <property type="entry name" value="HELICc"/>
    <property type="match status" value="1"/>
</dbReference>
<dbReference type="Pfam" id="PF00271">
    <property type="entry name" value="Helicase_C"/>
    <property type="match status" value="1"/>
</dbReference>
<proteinExistence type="predicted"/>
<evidence type="ECO:0000313" key="5">
    <source>
        <dbReference type="EMBL" id="PNT99090.1"/>
    </source>
</evidence>
<dbReference type="GO" id="GO:0043138">
    <property type="term" value="F:3'-5' DNA helicase activity"/>
    <property type="evidence" value="ECO:0007669"/>
    <property type="project" value="TreeGrafter"/>
</dbReference>
<dbReference type="PANTHER" id="PTHR47957">
    <property type="entry name" value="ATP-DEPENDENT HELICASE HRQ1"/>
    <property type="match status" value="1"/>
</dbReference>
<dbReference type="PROSITE" id="PS51194">
    <property type="entry name" value="HELICASE_CTER"/>
    <property type="match status" value="1"/>
</dbReference>
<feature type="domain" description="Helicase C-terminal" evidence="4">
    <location>
        <begin position="280"/>
        <end position="432"/>
    </location>
</feature>
<accession>A0A2K2FJY9</accession>
<dbReference type="GO" id="GO:0036297">
    <property type="term" value="P:interstrand cross-link repair"/>
    <property type="evidence" value="ECO:0007669"/>
    <property type="project" value="TreeGrafter"/>
</dbReference>
<evidence type="ECO:0000259" key="4">
    <source>
        <dbReference type="PROSITE" id="PS51194"/>
    </source>
</evidence>
<keyword evidence="6" id="KW-1185">Reference proteome</keyword>
<dbReference type="Pfam" id="PF22982">
    <property type="entry name" value="WHD_HRQ1"/>
    <property type="match status" value="1"/>
</dbReference>
<dbReference type="CDD" id="cd17923">
    <property type="entry name" value="DEXHc_Hrq1-like"/>
    <property type="match status" value="1"/>
</dbReference>
<dbReference type="InterPro" id="IPR055227">
    <property type="entry name" value="HRQ1_WHD"/>
</dbReference>
<dbReference type="CDD" id="cd18797">
    <property type="entry name" value="SF2_C_Hrq"/>
    <property type="match status" value="1"/>
</dbReference>
<sequence>MNLEQMLDYFKASDRIMGNITNWVEVPAKEAVYSEFPDFLDERIKEALKRRGIHRLYSHQASAISEVNAGKNVVVVTPTASGKTMCYNIPVLDAIIKDEESRAIFLFPTKALSQDQVAELHELITDAGVDVKTYTYDGDTPQSARKAIRQAGHIVVTNPDMLHSGILPHHTKWTKLFENLKFVVIDEVHHYRGVFGSHLANVIRRLKRICNFYGSNPQFICCSATIANPAELAQRITGCEMTLIDNNGAPSGKKNIIFYNPPLVNKELGIRKSSLLEAKQLAEMLIRNDIKTIVFTKSRLSVEVLVTYLKDIFHGKLEGDEKVRGYRGGYLPNLRREIEKGLRKGEISAVVSTNALELGIDIGSLEACIICGYPGTIASTWQQAGRAGRRKGESVTIMVANSSPLDQYIVNNPDYFFGSSPENGLINPDNLVILYSHMKCAAFELPFEDDEIFGVQTTQELLSFMEEAGLVRHVGKRWHWSSEVFPADEISLRSTSNENFIIIDISDPHHRVIGETDRFSAPMLLHEEAIYIHDGQQYQVEKLDFDDKKAYVRKVDVDYYTDASLAVDLKVIDVFREKEGEKVLKSCGEVMVNALVTMFKKIKLYTHENIGSGPVNLPDLEMHTTSYWTSLPENVPGVVSQTQLQNGLLGLSNVLSNAAPVYLMCDPGDIKVVYQVRSTFTKRPTVYIYDNYPGGVGFSEKLFELHNELYSTARDMISRCPCESGCPSCVGPLNEFSGEENPKELTLMLIDLILGDKPEGKAT</sequence>
<keyword evidence="1" id="KW-0547">Nucleotide-binding</keyword>
<feature type="domain" description="Helicase ATP-binding" evidence="3">
    <location>
        <begin position="64"/>
        <end position="244"/>
    </location>
</feature>
<organism evidence="5 6">
    <name type="scientific">Clostridium thermosuccinogenes</name>
    <dbReference type="NCBI Taxonomy" id="84032"/>
    <lineage>
        <taxon>Bacteria</taxon>
        <taxon>Bacillati</taxon>
        <taxon>Bacillota</taxon>
        <taxon>Clostridia</taxon>
        <taxon>Eubacteriales</taxon>
        <taxon>Clostridiaceae</taxon>
        <taxon>Clostridium</taxon>
    </lineage>
</organism>
<dbReference type="InterPro" id="IPR027417">
    <property type="entry name" value="P-loop_NTPase"/>
</dbReference>
<name>A0A2K2FJY9_9CLOT</name>
<comment type="caution">
    <text evidence="5">The sequence shown here is derived from an EMBL/GenBank/DDBJ whole genome shotgun (WGS) entry which is preliminary data.</text>
</comment>
<dbReference type="PANTHER" id="PTHR47957:SF3">
    <property type="entry name" value="ATP-DEPENDENT HELICASE HRQ1"/>
    <property type="match status" value="1"/>
</dbReference>
<keyword evidence="2" id="KW-0067">ATP-binding</keyword>
<gene>
    <name evidence="5" type="ORF">CDQ84_09550</name>
</gene>
<dbReference type="InterPro" id="IPR001650">
    <property type="entry name" value="Helicase_C-like"/>
</dbReference>
<dbReference type="GO" id="GO:0006289">
    <property type="term" value="P:nucleotide-excision repair"/>
    <property type="evidence" value="ECO:0007669"/>
    <property type="project" value="TreeGrafter"/>
</dbReference>
<dbReference type="Pfam" id="PF09369">
    <property type="entry name" value="MZB"/>
    <property type="match status" value="1"/>
</dbReference>
<dbReference type="Gene3D" id="3.40.50.300">
    <property type="entry name" value="P-loop containing nucleotide triphosphate hydrolases"/>
    <property type="match status" value="2"/>
</dbReference>
<dbReference type="InterPro" id="IPR014001">
    <property type="entry name" value="Helicase_ATP-bd"/>
</dbReference>
<evidence type="ECO:0000313" key="6">
    <source>
        <dbReference type="Proteomes" id="UP000236151"/>
    </source>
</evidence>
<dbReference type="Pfam" id="PF00270">
    <property type="entry name" value="DEAD"/>
    <property type="match status" value="1"/>
</dbReference>
<dbReference type="GO" id="GO:0003676">
    <property type="term" value="F:nucleic acid binding"/>
    <property type="evidence" value="ECO:0007669"/>
    <property type="project" value="InterPro"/>
</dbReference>
<dbReference type="SUPFAM" id="SSF52540">
    <property type="entry name" value="P-loop containing nucleoside triphosphate hydrolases"/>
    <property type="match status" value="1"/>
</dbReference>